<organism evidence="1 2">
    <name type="scientific">Amantichitinum ursilacus</name>
    <dbReference type="NCBI Taxonomy" id="857265"/>
    <lineage>
        <taxon>Bacteria</taxon>
        <taxon>Pseudomonadati</taxon>
        <taxon>Pseudomonadota</taxon>
        <taxon>Betaproteobacteria</taxon>
        <taxon>Neisseriales</taxon>
        <taxon>Chitinibacteraceae</taxon>
        <taxon>Amantichitinum</taxon>
    </lineage>
</organism>
<dbReference type="InterPro" id="IPR007922">
    <property type="entry name" value="DciA-like"/>
</dbReference>
<evidence type="ECO:0000313" key="1">
    <source>
        <dbReference type="EMBL" id="KPC50442.1"/>
    </source>
</evidence>
<proteinExistence type="predicted"/>
<accession>A0A0N0XI87</accession>
<gene>
    <name evidence="1" type="ORF">WG78_17580</name>
</gene>
<keyword evidence="2" id="KW-1185">Reference proteome</keyword>
<protein>
    <recommendedName>
        <fullName evidence="3">DUF721 domain-containing protein</fullName>
    </recommendedName>
</protein>
<dbReference type="RefSeq" id="WP_053939117.1">
    <property type="nucleotide sequence ID" value="NZ_LAQT01000029.1"/>
</dbReference>
<reference evidence="1 2" key="1">
    <citation type="submission" date="2015-07" db="EMBL/GenBank/DDBJ databases">
        <title>Draft genome sequence of the Amantichitinum ursilacus IGB-41, a new chitin-degrading bacterium.</title>
        <authorList>
            <person name="Kirstahler P."/>
            <person name="Guenther M."/>
            <person name="Grumaz C."/>
            <person name="Rupp S."/>
            <person name="Zibek S."/>
            <person name="Sohn K."/>
        </authorList>
    </citation>
    <scope>NUCLEOTIDE SEQUENCE [LARGE SCALE GENOMIC DNA]</scope>
    <source>
        <strain evidence="1 2">IGB-41</strain>
    </source>
</reference>
<dbReference type="AlphaFoldDB" id="A0A0N0XI87"/>
<dbReference type="EMBL" id="LAQT01000029">
    <property type="protein sequence ID" value="KPC50442.1"/>
    <property type="molecule type" value="Genomic_DNA"/>
</dbReference>
<dbReference type="Pfam" id="PF05258">
    <property type="entry name" value="DciA"/>
    <property type="match status" value="1"/>
</dbReference>
<dbReference type="OrthoDB" id="8588398at2"/>
<evidence type="ECO:0000313" key="2">
    <source>
        <dbReference type="Proteomes" id="UP000037939"/>
    </source>
</evidence>
<evidence type="ECO:0008006" key="3">
    <source>
        <dbReference type="Google" id="ProtNLM"/>
    </source>
</evidence>
<sequence>MKRRKSHAGFIGENRALVRLSDRVADYNRVLELIRRQLPPATAQACLGVAWSGTTLVIGVNSAAAATRLRYAAPDLIETLAQAGWQATVILPRVQATLREQKPIPPKALHLSEGARQAFDDLKHTVDDPALLEAINKLVNRHKS</sequence>
<name>A0A0N0XI87_9NEIS</name>
<comment type="caution">
    <text evidence="1">The sequence shown here is derived from an EMBL/GenBank/DDBJ whole genome shotgun (WGS) entry which is preliminary data.</text>
</comment>
<dbReference type="Proteomes" id="UP000037939">
    <property type="component" value="Unassembled WGS sequence"/>
</dbReference>